<evidence type="ECO:0000256" key="2">
    <source>
        <dbReference type="ARBA" id="ARBA00004127"/>
    </source>
</evidence>
<organism evidence="8 9">
    <name type="scientific">Arabis nemorensis</name>
    <dbReference type="NCBI Taxonomy" id="586526"/>
    <lineage>
        <taxon>Eukaryota</taxon>
        <taxon>Viridiplantae</taxon>
        <taxon>Streptophyta</taxon>
        <taxon>Embryophyta</taxon>
        <taxon>Tracheophyta</taxon>
        <taxon>Spermatophyta</taxon>
        <taxon>Magnoliopsida</taxon>
        <taxon>eudicotyledons</taxon>
        <taxon>Gunneridae</taxon>
        <taxon>Pentapetalae</taxon>
        <taxon>rosids</taxon>
        <taxon>malvids</taxon>
        <taxon>Brassicales</taxon>
        <taxon>Brassicaceae</taxon>
        <taxon>Arabideae</taxon>
        <taxon>Arabis</taxon>
    </lineage>
</organism>
<reference evidence="8" key="1">
    <citation type="submission" date="2019-07" db="EMBL/GenBank/DDBJ databases">
        <authorList>
            <person name="Dittberner H."/>
        </authorList>
    </citation>
    <scope>NUCLEOTIDE SEQUENCE [LARGE SCALE GENOMIC DNA]</scope>
</reference>
<evidence type="ECO:0000256" key="4">
    <source>
        <dbReference type="ARBA" id="ARBA00022692"/>
    </source>
</evidence>
<feature type="transmembrane region" description="Helical" evidence="7">
    <location>
        <begin position="145"/>
        <end position="173"/>
    </location>
</feature>
<evidence type="ECO:0000256" key="6">
    <source>
        <dbReference type="ARBA" id="ARBA00023136"/>
    </source>
</evidence>
<dbReference type="PANTHER" id="PTHR19317">
    <property type="entry name" value="PRENYLATED RAB ACCEPTOR 1-RELATED"/>
    <property type="match status" value="1"/>
</dbReference>
<comment type="subcellular location">
    <subcellularLocation>
        <location evidence="2">Endomembrane system</location>
        <topology evidence="2">Multi-pass membrane protein</topology>
    </subcellularLocation>
    <subcellularLocation>
        <location evidence="7">Membrane</location>
        <topology evidence="7">Multi-pass membrane protein</topology>
    </subcellularLocation>
</comment>
<evidence type="ECO:0000256" key="1">
    <source>
        <dbReference type="ARBA" id="ARBA00002501"/>
    </source>
</evidence>
<dbReference type="Proteomes" id="UP000489600">
    <property type="component" value="Unassembled WGS sequence"/>
</dbReference>
<feature type="transmembrane region" description="Helical" evidence="7">
    <location>
        <begin position="85"/>
        <end position="103"/>
    </location>
</feature>
<keyword evidence="5 7" id="KW-1133">Transmembrane helix</keyword>
<dbReference type="GO" id="GO:0016020">
    <property type="term" value="C:membrane"/>
    <property type="evidence" value="ECO:0007669"/>
    <property type="project" value="UniProtKB-SubCell"/>
</dbReference>
<keyword evidence="6 7" id="KW-0472">Membrane</keyword>
<keyword evidence="7" id="KW-0813">Transport</keyword>
<protein>
    <recommendedName>
        <fullName evidence="7">PRA1 family protein</fullName>
    </recommendedName>
</protein>
<comment type="similarity">
    <text evidence="3 7">Belongs to the PRA1 family.</text>
</comment>
<gene>
    <name evidence="8" type="ORF">ANE_LOCUS23268</name>
</gene>
<dbReference type="InterPro" id="IPR004895">
    <property type="entry name" value="Prenylated_rab_accept_PRA1"/>
</dbReference>
<sequence length="223" mass="23875">MVSSHPPVLPVSTTATTTASQPPIVTAVMGSQPPAVRALANRVTETVRNSLSRSRPWSEFLNRSAFTKPDSISDAATRFRKNSSYFRVNYVCIVALIIGFSLLANPLSLVLLLCLAASWIYLYIFRPADRPLILFGRTFSDLEILGGLILSTIAVIFFTSVLSVLISSLMIGVATVCVHGAFRAPDDLFLDEQDPAAVGFLSFIGAPTTISSVHSPSSAPSAV</sequence>
<name>A0A565CGV7_9BRAS</name>
<keyword evidence="9" id="KW-1185">Reference proteome</keyword>
<evidence type="ECO:0000256" key="5">
    <source>
        <dbReference type="ARBA" id="ARBA00022989"/>
    </source>
</evidence>
<keyword evidence="4 7" id="KW-0812">Transmembrane</keyword>
<comment type="caution">
    <text evidence="8">The sequence shown here is derived from an EMBL/GenBank/DDBJ whole genome shotgun (WGS) entry which is preliminary data.</text>
</comment>
<dbReference type="GO" id="GO:0005783">
    <property type="term" value="C:endoplasmic reticulum"/>
    <property type="evidence" value="ECO:0007669"/>
    <property type="project" value="TreeGrafter"/>
</dbReference>
<dbReference type="AlphaFoldDB" id="A0A565CGV7"/>
<comment type="function">
    <text evidence="1 7">May be involved in both secretory and endocytic intracellular trafficking in the endosomal/prevacuolar compartments.</text>
</comment>
<accession>A0A565CGV7</accession>
<dbReference type="OrthoDB" id="63113at2759"/>
<evidence type="ECO:0000313" key="8">
    <source>
        <dbReference type="EMBL" id="VVB12824.1"/>
    </source>
</evidence>
<dbReference type="GO" id="GO:0005794">
    <property type="term" value="C:Golgi apparatus"/>
    <property type="evidence" value="ECO:0007669"/>
    <property type="project" value="TreeGrafter"/>
</dbReference>
<proteinExistence type="inferred from homology"/>
<evidence type="ECO:0000256" key="3">
    <source>
        <dbReference type="ARBA" id="ARBA00006483"/>
    </source>
</evidence>
<dbReference type="GO" id="GO:0016192">
    <property type="term" value="P:vesicle-mediated transport"/>
    <property type="evidence" value="ECO:0007669"/>
    <property type="project" value="TreeGrafter"/>
</dbReference>
<evidence type="ECO:0000256" key="7">
    <source>
        <dbReference type="RuleBase" id="RU363107"/>
    </source>
</evidence>
<evidence type="ECO:0000313" key="9">
    <source>
        <dbReference type="Proteomes" id="UP000489600"/>
    </source>
</evidence>
<dbReference type="Pfam" id="PF03208">
    <property type="entry name" value="PRA1"/>
    <property type="match status" value="1"/>
</dbReference>
<dbReference type="EMBL" id="CABITT030000008">
    <property type="protein sequence ID" value="VVB12824.1"/>
    <property type="molecule type" value="Genomic_DNA"/>
</dbReference>
<dbReference type="PANTHER" id="PTHR19317:SF34">
    <property type="entry name" value="PRA1 FAMILY PROTEIN-RELATED"/>
    <property type="match status" value="1"/>
</dbReference>